<accession>A0A1W9HX59</accession>
<protein>
    <recommendedName>
        <fullName evidence="11">Branched-chain amino acid ABC transporter permease</fullName>
    </recommendedName>
</protein>
<dbReference type="PANTHER" id="PTHR34979">
    <property type="entry name" value="INNER MEMBRANE PROTEIN YGAZ"/>
    <property type="match status" value="1"/>
</dbReference>
<dbReference type="AlphaFoldDB" id="A0A1W9HX59"/>
<dbReference type="STRING" id="1827387.A4S15_10015"/>
<dbReference type="Proteomes" id="UP000192872">
    <property type="component" value="Unassembled WGS sequence"/>
</dbReference>
<feature type="transmembrane region" description="Helical" evidence="8">
    <location>
        <begin position="16"/>
        <end position="39"/>
    </location>
</feature>
<sequence length="235" mass="24567">MNTPRSVVISPSGLRLGVASVIALLPGVLAFGVSFGAVAAKMGLSLVDAAMMSGLVFAGAAQFVAISAWQMDWTWAGAITICLLVGIVNSRLILMGASLRPTFSALAPGPAYGLLALNTDASWIMMMRLEGKTEHGDVGAYVGAAAALWAGWLLATIAGWWLGALISDPRRYALDLVMIIFFACILVPLWKGPRKALPWLVALAVALITQSVTSSQIYILFGSLSGAIAGAFLDE</sequence>
<evidence type="ECO:0000256" key="6">
    <source>
        <dbReference type="ARBA" id="ARBA00022989"/>
    </source>
</evidence>
<dbReference type="GO" id="GO:0005886">
    <property type="term" value="C:plasma membrane"/>
    <property type="evidence" value="ECO:0007669"/>
    <property type="project" value="UniProtKB-SubCell"/>
</dbReference>
<feature type="transmembrane region" description="Helical" evidence="8">
    <location>
        <begin position="75"/>
        <end position="94"/>
    </location>
</feature>
<evidence type="ECO:0000256" key="3">
    <source>
        <dbReference type="ARBA" id="ARBA00022448"/>
    </source>
</evidence>
<evidence type="ECO:0000256" key="7">
    <source>
        <dbReference type="ARBA" id="ARBA00023136"/>
    </source>
</evidence>
<keyword evidence="5 8" id="KW-0812">Transmembrane</keyword>
<feature type="transmembrane region" description="Helical" evidence="8">
    <location>
        <begin position="106"/>
        <end position="126"/>
    </location>
</feature>
<feature type="transmembrane region" description="Helical" evidence="8">
    <location>
        <begin position="196"/>
        <end position="221"/>
    </location>
</feature>
<dbReference type="PANTHER" id="PTHR34979:SF1">
    <property type="entry name" value="INNER MEMBRANE PROTEIN YGAZ"/>
    <property type="match status" value="1"/>
</dbReference>
<feature type="transmembrane region" description="Helical" evidence="8">
    <location>
        <begin position="138"/>
        <end position="160"/>
    </location>
</feature>
<feature type="transmembrane region" description="Helical" evidence="8">
    <location>
        <begin position="46"/>
        <end position="69"/>
    </location>
</feature>
<keyword evidence="4" id="KW-1003">Cell membrane</keyword>
<evidence type="ECO:0000256" key="5">
    <source>
        <dbReference type="ARBA" id="ARBA00022692"/>
    </source>
</evidence>
<evidence type="ECO:0000256" key="8">
    <source>
        <dbReference type="SAM" id="Phobius"/>
    </source>
</evidence>
<keyword evidence="7 8" id="KW-0472">Membrane</keyword>
<keyword evidence="3" id="KW-0813">Transport</keyword>
<dbReference type="RefSeq" id="WP_376802194.1">
    <property type="nucleotide sequence ID" value="NZ_DHWE01000016.1"/>
</dbReference>
<dbReference type="GO" id="GO:1903785">
    <property type="term" value="P:L-valine transmembrane transport"/>
    <property type="evidence" value="ECO:0007669"/>
    <property type="project" value="TreeGrafter"/>
</dbReference>
<evidence type="ECO:0000256" key="4">
    <source>
        <dbReference type="ARBA" id="ARBA00022475"/>
    </source>
</evidence>
<dbReference type="Pfam" id="PF03591">
    <property type="entry name" value="AzlC"/>
    <property type="match status" value="1"/>
</dbReference>
<name>A0A1W9HX59_9HYPH</name>
<feature type="transmembrane region" description="Helical" evidence="8">
    <location>
        <begin position="172"/>
        <end position="190"/>
    </location>
</feature>
<evidence type="ECO:0000313" key="9">
    <source>
        <dbReference type="EMBL" id="OQW51804.1"/>
    </source>
</evidence>
<evidence type="ECO:0000256" key="2">
    <source>
        <dbReference type="ARBA" id="ARBA00010735"/>
    </source>
</evidence>
<proteinExistence type="inferred from homology"/>
<dbReference type="InterPro" id="IPR011606">
    <property type="entry name" value="Brnchd-chn_aa_trnsp_permease"/>
</dbReference>
<comment type="caution">
    <text evidence="9">The sequence shown here is derived from an EMBL/GenBank/DDBJ whole genome shotgun (WGS) entry which is preliminary data.</text>
</comment>
<keyword evidence="6 8" id="KW-1133">Transmembrane helix</keyword>
<gene>
    <name evidence="9" type="ORF">A4S15_10015</name>
</gene>
<evidence type="ECO:0000256" key="1">
    <source>
        <dbReference type="ARBA" id="ARBA00004651"/>
    </source>
</evidence>
<comment type="similarity">
    <text evidence="2">Belongs to the AzlC family.</text>
</comment>
<evidence type="ECO:0000313" key="10">
    <source>
        <dbReference type="Proteomes" id="UP000192872"/>
    </source>
</evidence>
<reference evidence="9 10" key="1">
    <citation type="journal article" date="2017" name="Water Res.">
        <title>Comammox in drinking water systems.</title>
        <authorList>
            <person name="Wang Y."/>
            <person name="Ma L."/>
            <person name="Mao Y."/>
            <person name="Jiang X."/>
            <person name="Xia Y."/>
            <person name="Yu K."/>
            <person name="Li B."/>
            <person name="Zhang T."/>
        </authorList>
    </citation>
    <scope>NUCLEOTIDE SEQUENCE [LARGE SCALE GENOMIC DNA]</scope>
    <source>
        <strain evidence="9">SG_bin8</strain>
    </source>
</reference>
<comment type="subcellular location">
    <subcellularLocation>
        <location evidence="1">Cell membrane</location>
        <topology evidence="1">Multi-pass membrane protein</topology>
    </subcellularLocation>
</comment>
<evidence type="ECO:0008006" key="11">
    <source>
        <dbReference type="Google" id="ProtNLM"/>
    </source>
</evidence>
<organism evidence="9 10">
    <name type="scientific">Candidatus Raskinella chloraquaticus</name>
    <dbReference type="NCBI Taxonomy" id="1951219"/>
    <lineage>
        <taxon>Bacteria</taxon>
        <taxon>Pseudomonadati</taxon>
        <taxon>Pseudomonadota</taxon>
        <taxon>Alphaproteobacteria</taxon>
        <taxon>Hyphomicrobiales</taxon>
        <taxon>Phreatobacteraceae</taxon>
        <taxon>Candidatus Raskinella</taxon>
    </lineage>
</organism>
<dbReference type="EMBL" id="LWDL01000017">
    <property type="protein sequence ID" value="OQW51804.1"/>
    <property type="molecule type" value="Genomic_DNA"/>
</dbReference>